<name>A0A8K0P0T9_LADFU</name>
<feature type="non-terminal residue" evidence="1">
    <location>
        <position position="1"/>
    </location>
</feature>
<dbReference type="AlphaFoldDB" id="A0A8K0P0T9"/>
<evidence type="ECO:0000313" key="2">
    <source>
        <dbReference type="Proteomes" id="UP000792457"/>
    </source>
</evidence>
<sequence length="67" mass="7602">MGMLHLSRAASSPELPILVQLASVSAPRWIICCGRYLAYPLICDHSQCIHQRITRGMNHRDSLRDIE</sequence>
<dbReference type="Proteomes" id="UP000792457">
    <property type="component" value="Unassembled WGS sequence"/>
</dbReference>
<gene>
    <name evidence="1" type="ORF">J437_LFUL009333</name>
</gene>
<evidence type="ECO:0000313" key="1">
    <source>
        <dbReference type="EMBL" id="KAG8228468.1"/>
    </source>
</evidence>
<protein>
    <submittedName>
        <fullName evidence="1">Uncharacterized protein</fullName>
    </submittedName>
</protein>
<organism evidence="1 2">
    <name type="scientific">Ladona fulva</name>
    <name type="common">Scarce chaser dragonfly</name>
    <name type="synonym">Libellula fulva</name>
    <dbReference type="NCBI Taxonomy" id="123851"/>
    <lineage>
        <taxon>Eukaryota</taxon>
        <taxon>Metazoa</taxon>
        <taxon>Ecdysozoa</taxon>
        <taxon>Arthropoda</taxon>
        <taxon>Hexapoda</taxon>
        <taxon>Insecta</taxon>
        <taxon>Pterygota</taxon>
        <taxon>Palaeoptera</taxon>
        <taxon>Odonata</taxon>
        <taxon>Epiprocta</taxon>
        <taxon>Anisoptera</taxon>
        <taxon>Libelluloidea</taxon>
        <taxon>Libellulidae</taxon>
        <taxon>Ladona</taxon>
    </lineage>
</organism>
<reference evidence="1" key="2">
    <citation type="submission" date="2017-10" db="EMBL/GenBank/DDBJ databases">
        <title>Ladona fulva Genome sequencing and assembly.</title>
        <authorList>
            <person name="Murali S."/>
            <person name="Richards S."/>
            <person name="Bandaranaike D."/>
            <person name="Bellair M."/>
            <person name="Blankenburg K."/>
            <person name="Chao H."/>
            <person name="Dinh H."/>
            <person name="Doddapaneni H."/>
            <person name="Dugan-Rocha S."/>
            <person name="Elkadiri S."/>
            <person name="Gnanaolivu R."/>
            <person name="Hernandez B."/>
            <person name="Skinner E."/>
            <person name="Javaid M."/>
            <person name="Lee S."/>
            <person name="Li M."/>
            <person name="Ming W."/>
            <person name="Munidasa M."/>
            <person name="Muniz J."/>
            <person name="Nguyen L."/>
            <person name="Hughes D."/>
            <person name="Osuji N."/>
            <person name="Pu L.-L."/>
            <person name="Puazo M."/>
            <person name="Qu C."/>
            <person name="Quiroz J."/>
            <person name="Raj R."/>
            <person name="Weissenberger G."/>
            <person name="Xin Y."/>
            <person name="Zou X."/>
            <person name="Han Y."/>
            <person name="Worley K."/>
            <person name="Muzny D."/>
            <person name="Gibbs R."/>
        </authorList>
    </citation>
    <scope>NUCLEOTIDE SEQUENCE</scope>
    <source>
        <strain evidence="1">Sampled in the wild</strain>
    </source>
</reference>
<accession>A0A8K0P0T9</accession>
<reference evidence="1" key="1">
    <citation type="submission" date="2013-04" db="EMBL/GenBank/DDBJ databases">
        <authorList>
            <person name="Qu J."/>
            <person name="Murali S.C."/>
            <person name="Bandaranaike D."/>
            <person name="Bellair M."/>
            <person name="Blankenburg K."/>
            <person name="Chao H."/>
            <person name="Dinh H."/>
            <person name="Doddapaneni H."/>
            <person name="Downs B."/>
            <person name="Dugan-Rocha S."/>
            <person name="Elkadiri S."/>
            <person name="Gnanaolivu R.D."/>
            <person name="Hernandez B."/>
            <person name="Javaid M."/>
            <person name="Jayaseelan J.C."/>
            <person name="Lee S."/>
            <person name="Li M."/>
            <person name="Ming W."/>
            <person name="Munidasa M."/>
            <person name="Muniz J."/>
            <person name="Nguyen L."/>
            <person name="Ongeri F."/>
            <person name="Osuji N."/>
            <person name="Pu L.-L."/>
            <person name="Puazo M."/>
            <person name="Qu C."/>
            <person name="Quiroz J."/>
            <person name="Raj R."/>
            <person name="Weissenberger G."/>
            <person name="Xin Y."/>
            <person name="Zou X."/>
            <person name="Han Y."/>
            <person name="Richards S."/>
            <person name="Worley K."/>
            <person name="Muzny D."/>
            <person name="Gibbs R."/>
        </authorList>
    </citation>
    <scope>NUCLEOTIDE SEQUENCE</scope>
    <source>
        <strain evidence="1">Sampled in the wild</strain>
    </source>
</reference>
<keyword evidence="2" id="KW-1185">Reference proteome</keyword>
<dbReference type="EMBL" id="KZ308374">
    <property type="protein sequence ID" value="KAG8228468.1"/>
    <property type="molecule type" value="Genomic_DNA"/>
</dbReference>
<proteinExistence type="predicted"/>
<comment type="caution">
    <text evidence="1">The sequence shown here is derived from an EMBL/GenBank/DDBJ whole genome shotgun (WGS) entry which is preliminary data.</text>
</comment>